<dbReference type="AlphaFoldDB" id="A0A6N2Z3W1"/>
<organism evidence="1">
    <name type="scientific">Peptoniphilus gorbachii</name>
    <dbReference type="NCBI Taxonomy" id="411567"/>
    <lineage>
        <taxon>Bacteria</taxon>
        <taxon>Bacillati</taxon>
        <taxon>Bacillota</taxon>
        <taxon>Tissierellia</taxon>
        <taxon>Tissierellales</taxon>
        <taxon>Peptoniphilaceae</taxon>
        <taxon>Peptoniphilus</taxon>
    </lineage>
</organism>
<accession>A0A6N2Z3W1</accession>
<proteinExistence type="predicted"/>
<dbReference type="RefSeq" id="WP_156700431.1">
    <property type="nucleotide sequence ID" value="NZ_CACRUP010000003.1"/>
</dbReference>
<evidence type="ECO:0000313" key="1">
    <source>
        <dbReference type="EMBL" id="VYT73904.1"/>
    </source>
</evidence>
<protein>
    <submittedName>
        <fullName evidence="1">Uncharacterized protein</fullName>
    </submittedName>
</protein>
<dbReference type="EMBL" id="CACRUP010000003">
    <property type="protein sequence ID" value="VYT73904.1"/>
    <property type="molecule type" value="Genomic_DNA"/>
</dbReference>
<name>A0A6N2Z3W1_9FIRM</name>
<sequence length="478" mass="56285">MWQYRQVFKILTDMTNTKLSTIAYVLDYDISYISKWNSGKKLPSSKNIYTINRKLASLFARALVEEDKTKNFLLSFELKNSEILKKDQEKGLEILIYKLLNESYAYTNTDLKEESPSLTNFIFKTSSVEGDLKEILDKLILENRDLDIWATFDITSPYAEILIQSLKKAAKNVEVSLHLVCKKDEVENIDLLKIITDNSSINMEFYERSYTHCDFILIKNEMYIIIAEREDYSTLTSGRELDTIFEISSFMDNFFERLNKIIVTAPPQEMANTNYRKYFYSDNEFLFLSNYGFEFLLPNEIIDKILENIDEDKDLKKKEIEDIKLLWEELFVDAKINFLTTRTSLLNYFETGNILYCSTKAKLSPQEIESHLKNIIKIMEKNENINFYIINDNRFLKSTGLDKFNFFINENNMFFKKIQKDPLQAKTSIVTDIKIHNKIQGVLRDLIESPYSKKYGVRELEKLFAKYADVFKKISDQK</sequence>
<reference evidence="1" key="1">
    <citation type="submission" date="2019-11" db="EMBL/GenBank/DDBJ databases">
        <authorList>
            <person name="Feng L."/>
        </authorList>
    </citation>
    <scope>NUCLEOTIDE SEQUENCE</scope>
    <source>
        <strain evidence="1">PgorbachiiLFYP46</strain>
    </source>
</reference>
<gene>
    <name evidence="1" type="ORF">PGLFYP46_00930</name>
</gene>